<keyword evidence="2" id="KW-1185">Reference proteome</keyword>
<evidence type="ECO:0000313" key="2">
    <source>
        <dbReference type="Proteomes" id="UP001060215"/>
    </source>
</evidence>
<sequence>MLDYGMTIYKYCRVPCHYTGFNLAFRVDSGSNPFYFATAIEYENGDGDLSRVELQNGALGSWLPMQQSFGAVWKLNATVPGPLSFRITSSSNKTVVATNVIPVGWKPGQIYYSDVNF</sequence>
<reference evidence="1 2" key="1">
    <citation type="journal article" date="2022" name="Plant J.">
        <title>Chromosome-level genome of Camellia lanceoleosa provides a valuable resource for understanding genome evolution and self-incompatibility.</title>
        <authorList>
            <person name="Gong W."/>
            <person name="Xiao S."/>
            <person name="Wang L."/>
            <person name="Liao Z."/>
            <person name="Chang Y."/>
            <person name="Mo W."/>
            <person name="Hu G."/>
            <person name="Li W."/>
            <person name="Zhao G."/>
            <person name="Zhu H."/>
            <person name="Hu X."/>
            <person name="Ji K."/>
            <person name="Xiang X."/>
            <person name="Song Q."/>
            <person name="Yuan D."/>
            <person name="Jin S."/>
            <person name="Zhang L."/>
        </authorList>
    </citation>
    <scope>NUCLEOTIDE SEQUENCE [LARGE SCALE GENOMIC DNA]</scope>
    <source>
        <strain evidence="1">SQ_2022a</strain>
    </source>
</reference>
<name>A0ACC0IKL8_9ERIC</name>
<dbReference type="EMBL" id="CM045760">
    <property type="protein sequence ID" value="KAI8026339.1"/>
    <property type="molecule type" value="Genomic_DNA"/>
</dbReference>
<proteinExistence type="predicted"/>
<protein>
    <submittedName>
        <fullName evidence="1">Expansin-B18</fullName>
    </submittedName>
</protein>
<comment type="caution">
    <text evidence="1">The sequence shown here is derived from an EMBL/GenBank/DDBJ whole genome shotgun (WGS) entry which is preliminary data.</text>
</comment>
<gene>
    <name evidence="1" type="ORF">LOK49_LG02G00714</name>
</gene>
<accession>A0ACC0IKL8</accession>
<dbReference type="Proteomes" id="UP001060215">
    <property type="component" value="Chromosome 3"/>
</dbReference>
<evidence type="ECO:0000313" key="1">
    <source>
        <dbReference type="EMBL" id="KAI8026339.1"/>
    </source>
</evidence>
<organism evidence="1 2">
    <name type="scientific">Camellia lanceoleosa</name>
    <dbReference type="NCBI Taxonomy" id="1840588"/>
    <lineage>
        <taxon>Eukaryota</taxon>
        <taxon>Viridiplantae</taxon>
        <taxon>Streptophyta</taxon>
        <taxon>Embryophyta</taxon>
        <taxon>Tracheophyta</taxon>
        <taxon>Spermatophyta</taxon>
        <taxon>Magnoliopsida</taxon>
        <taxon>eudicotyledons</taxon>
        <taxon>Gunneridae</taxon>
        <taxon>Pentapetalae</taxon>
        <taxon>asterids</taxon>
        <taxon>Ericales</taxon>
        <taxon>Theaceae</taxon>
        <taxon>Camellia</taxon>
    </lineage>
</organism>